<name>A0A3M7TB65_BRAPC</name>
<dbReference type="EMBL" id="REGN01000027">
    <property type="protein sequence ID" value="RNA45108.1"/>
    <property type="molecule type" value="Genomic_DNA"/>
</dbReference>
<evidence type="ECO:0000313" key="2">
    <source>
        <dbReference type="EMBL" id="RNA45108.1"/>
    </source>
</evidence>
<evidence type="ECO:0000256" key="1">
    <source>
        <dbReference type="SAM" id="Phobius"/>
    </source>
</evidence>
<sequence>MKIIFKLLPLKNNLEEKSNYQNKVSYKLFSIDSIKNKDVFILLSTLLLAIPWLFVHVELLVDQYLNFLLIEILKSPKFKIFFKLKK</sequence>
<feature type="transmembrane region" description="Helical" evidence="1">
    <location>
        <begin position="39"/>
        <end position="57"/>
    </location>
</feature>
<accession>A0A3M7TB65</accession>
<keyword evidence="1" id="KW-0812">Transmembrane</keyword>
<evidence type="ECO:0000313" key="3">
    <source>
        <dbReference type="Proteomes" id="UP000276133"/>
    </source>
</evidence>
<keyword evidence="3" id="KW-1185">Reference proteome</keyword>
<keyword evidence="1" id="KW-1133">Transmembrane helix</keyword>
<dbReference type="Proteomes" id="UP000276133">
    <property type="component" value="Unassembled WGS sequence"/>
</dbReference>
<gene>
    <name evidence="2" type="ORF">BpHYR1_021191</name>
</gene>
<keyword evidence="1" id="KW-0472">Membrane</keyword>
<organism evidence="2 3">
    <name type="scientific">Brachionus plicatilis</name>
    <name type="common">Marine rotifer</name>
    <name type="synonym">Brachionus muelleri</name>
    <dbReference type="NCBI Taxonomy" id="10195"/>
    <lineage>
        <taxon>Eukaryota</taxon>
        <taxon>Metazoa</taxon>
        <taxon>Spiralia</taxon>
        <taxon>Gnathifera</taxon>
        <taxon>Rotifera</taxon>
        <taxon>Eurotatoria</taxon>
        <taxon>Monogononta</taxon>
        <taxon>Pseudotrocha</taxon>
        <taxon>Ploima</taxon>
        <taxon>Brachionidae</taxon>
        <taxon>Brachionus</taxon>
    </lineage>
</organism>
<proteinExistence type="predicted"/>
<dbReference type="AlphaFoldDB" id="A0A3M7TB65"/>
<reference evidence="2 3" key="1">
    <citation type="journal article" date="2018" name="Sci. Rep.">
        <title>Genomic signatures of local adaptation to the degree of environmental predictability in rotifers.</title>
        <authorList>
            <person name="Franch-Gras L."/>
            <person name="Hahn C."/>
            <person name="Garcia-Roger E.M."/>
            <person name="Carmona M.J."/>
            <person name="Serra M."/>
            <person name="Gomez A."/>
        </authorList>
    </citation>
    <scope>NUCLEOTIDE SEQUENCE [LARGE SCALE GENOMIC DNA]</scope>
    <source>
        <strain evidence="2">HYR1</strain>
    </source>
</reference>
<comment type="caution">
    <text evidence="2">The sequence shown here is derived from an EMBL/GenBank/DDBJ whole genome shotgun (WGS) entry which is preliminary data.</text>
</comment>
<protein>
    <submittedName>
        <fullName evidence="2">Uncharacterized protein</fullName>
    </submittedName>
</protein>